<feature type="compositionally biased region" description="Basic and acidic residues" evidence="5">
    <location>
        <begin position="939"/>
        <end position="950"/>
    </location>
</feature>
<dbReference type="PROSITE" id="PS50102">
    <property type="entry name" value="RRM"/>
    <property type="match status" value="2"/>
</dbReference>
<dbReference type="Gene3D" id="3.30.70.330">
    <property type="match status" value="4"/>
</dbReference>
<dbReference type="AlphaFoldDB" id="A0AAD7QE91"/>
<dbReference type="SUPFAM" id="SSF54928">
    <property type="entry name" value="RNA-binding domain, RBD"/>
    <property type="match status" value="2"/>
</dbReference>
<dbReference type="SMART" id="SM00360">
    <property type="entry name" value="RRM"/>
    <property type="match status" value="2"/>
</dbReference>
<keyword evidence="3" id="KW-0508">mRNA splicing</keyword>
<evidence type="ECO:0000256" key="2">
    <source>
        <dbReference type="ARBA" id="ARBA00022884"/>
    </source>
</evidence>
<feature type="compositionally biased region" description="Basic and acidic residues" evidence="5">
    <location>
        <begin position="162"/>
        <end position="188"/>
    </location>
</feature>
<dbReference type="Proteomes" id="UP001163823">
    <property type="component" value="Chromosome 2"/>
</dbReference>
<gene>
    <name evidence="7" type="ORF">O6P43_003174</name>
</gene>
<keyword evidence="2 4" id="KW-0694">RNA-binding</keyword>
<dbReference type="EMBL" id="JARAOO010000002">
    <property type="protein sequence ID" value="KAJ7979817.1"/>
    <property type="molecule type" value="Genomic_DNA"/>
</dbReference>
<feature type="domain" description="RRM" evidence="6">
    <location>
        <begin position="689"/>
        <end position="775"/>
    </location>
</feature>
<comment type="caution">
    <text evidence="7">The sequence shown here is derived from an EMBL/GenBank/DDBJ whole genome shotgun (WGS) entry which is preliminary data.</text>
</comment>
<dbReference type="GO" id="GO:0006397">
    <property type="term" value="P:mRNA processing"/>
    <property type="evidence" value="ECO:0007669"/>
    <property type="project" value="UniProtKB-KW"/>
</dbReference>
<keyword evidence="1" id="KW-0507">mRNA processing</keyword>
<feature type="region of interest" description="Disordered" evidence="5">
    <location>
        <begin position="932"/>
        <end position="966"/>
    </location>
</feature>
<feature type="compositionally biased region" description="Polar residues" evidence="5">
    <location>
        <begin position="846"/>
        <end position="864"/>
    </location>
</feature>
<feature type="domain" description="RRM" evidence="6">
    <location>
        <begin position="578"/>
        <end position="661"/>
    </location>
</feature>
<feature type="compositionally biased region" description="Basic and acidic residues" evidence="5">
    <location>
        <begin position="228"/>
        <end position="251"/>
    </location>
</feature>
<evidence type="ECO:0000256" key="3">
    <source>
        <dbReference type="ARBA" id="ARBA00023187"/>
    </source>
</evidence>
<proteinExistence type="predicted"/>
<feature type="compositionally biased region" description="Basic and acidic residues" evidence="5">
    <location>
        <begin position="423"/>
        <end position="450"/>
    </location>
</feature>
<dbReference type="PANTHER" id="PTHR23139">
    <property type="entry name" value="RNA-BINDING PROTEIN"/>
    <property type="match status" value="1"/>
</dbReference>
<feature type="region of interest" description="Disordered" evidence="5">
    <location>
        <begin position="846"/>
        <end position="871"/>
    </location>
</feature>
<dbReference type="InterPro" id="IPR035979">
    <property type="entry name" value="RBD_domain_sf"/>
</dbReference>
<dbReference type="KEGG" id="qsa:O6P43_003174"/>
<dbReference type="InterPro" id="IPR000504">
    <property type="entry name" value="RRM_dom"/>
</dbReference>
<accession>A0AAD7QE91</accession>
<feature type="compositionally biased region" description="Basic and acidic residues" evidence="5">
    <location>
        <begin position="318"/>
        <end position="408"/>
    </location>
</feature>
<dbReference type="FunFam" id="3.30.70.330:FF:000879">
    <property type="entry name" value="Splicing factor U2af large subunit A"/>
    <property type="match status" value="1"/>
</dbReference>
<sequence length="1030" mass="116015">MAGISRSSRLKEKHRKSSTLSLGNEGSAARTRPLSLEEIMLRRKNKEFPENVKDKVNEAWNISSRGSVENNVDHFESGTGYRHDKSLRSIVEKLVPDEQVNMSSIRKEENTSMKEDNLVEGKDKGTLRSEVNLKTKWNTDVRRMAREDKADKEMRGRRKKDGHLSDEYEYKADKKHSRDYNNMDRYSNRDTGNSEMEIKKRHQNVDDLNPGEGNTERKHEKHRHSRRKSNERQSDEFDCEAEKKHERDSYANRHRGRSERELKKRYQNVDDKKRGEGNAEKKHEKHRHNRRIGNELTSDDSEREAEKRHSRNSAGKHGYTDRSRENSEIEGKRKYQNGDDDRTRDRNAAKKHDMGKFHGLEKSERKERQEDKSERKERQEEKLERKSHYEESRAKRTLRSPEHEDRNKRSPSLSPRPHKRAYHGAEHEVLPPLSLEDRPRKQHSDLDRSRVSTNGSSSYHRRYGRSASGLGGYSPRKRRTEAAVRTPSPSNHSPEKKSAAWDLPPAGTESVFSAAVLSNFQLSNPTTVSSNTNELVSVAPVDSPPVKPSPLPSISSSSIRSIAPIDSVQLTQATRPMRRLYLENVPSSASEKAIIDCLNDFLLSASVNHFQGVNPCISCIINKEKGQALVEFLTPEDASAALSFDASTLCGSIVRIRRPKDYVEVATTEPERSVDAVVSISDIVEDSPDKIFIGGISKDLSSEMLIEVASTFGSLKAYHFEVNDTNGSSFAFVEYVDHSVTLKACAGLKWLEVGRGSSNSCSSYASLFIVEHAKPLLKQPSQVLKLNNVFTIDVLSSLSDSEIEEVLEDVRLECARFGTVKSINVVKHGDGENNRSKSEAHEVINNVGSKGAPQNSGYDNNDAGSGSLDETRGVSGVGFPCIKEGDVVEDDSCQTAQLVSNVEVDIVHDHHSTLELQSDIVRDTIELSAENKSAAGDELSSKEADHKSQEDFSAVDGRVGTESTNIADDINEEQEGKHEYIFEPGSVLVEYGRTEASRMAAHCLHGRLFDDRMVTVEYVALDLYREMFTK</sequence>
<evidence type="ECO:0000313" key="7">
    <source>
        <dbReference type="EMBL" id="KAJ7979817.1"/>
    </source>
</evidence>
<dbReference type="InterPro" id="IPR012677">
    <property type="entry name" value="Nucleotide-bd_a/b_plait_sf"/>
</dbReference>
<evidence type="ECO:0000259" key="6">
    <source>
        <dbReference type="PROSITE" id="PS50102"/>
    </source>
</evidence>
<reference evidence="7" key="1">
    <citation type="journal article" date="2023" name="Science">
        <title>Elucidation of the pathway for biosynthesis of saponin adjuvants from the soapbark tree.</title>
        <authorList>
            <person name="Reed J."/>
            <person name="Orme A."/>
            <person name="El-Demerdash A."/>
            <person name="Owen C."/>
            <person name="Martin L.B.B."/>
            <person name="Misra R.C."/>
            <person name="Kikuchi S."/>
            <person name="Rejzek M."/>
            <person name="Martin A.C."/>
            <person name="Harkess A."/>
            <person name="Leebens-Mack J."/>
            <person name="Louveau T."/>
            <person name="Stephenson M.J."/>
            <person name="Osbourn A."/>
        </authorList>
    </citation>
    <scope>NUCLEOTIDE SEQUENCE</scope>
    <source>
        <strain evidence="7">S10</strain>
    </source>
</reference>
<name>A0AAD7QE91_QUISA</name>
<organism evidence="7 8">
    <name type="scientific">Quillaja saponaria</name>
    <name type="common">Soap bark tree</name>
    <dbReference type="NCBI Taxonomy" id="32244"/>
    <lineage>
        <taxon>Eukaryota</taxon>
        <taxon>Viridiplantae</taxon>
        <taxon>Streptophyta</taxon>
        <taxon>Embryophyta</taxon>
        <taxon>Tracheophyta</taxon>
        <taxon>Spermatophyta</taxon>
        <taxon>Magnoliopsida</taxon>
        <taxon>eudicotyledons</taxon>
        <taxon>Gunneridae</taxon>
        <taxon>Pentapetalae</taxon>
        <taxon>rosids</taxon>
        <taxon>fabids</taxon>
        <taxon>Fabales</taxon>
        <taxon>Quillajaceae</taxon>
        <taxon>Quillaja</taxon>
    </lineage>
</organism>
<keyword evidence="8" id="KW-1185">Reference proteome</keyword>
<dbReference type="GO" id="GO:0008380">
    <property type="term" value="P:RNA splicing"/>
    <property type="evidence" value="ECO:0007669"/>
    <property type="project" value="UniProtKB-KW"/>
</dbReference>
<protein>
    <submittedName>
        <fullName evidence="7">U2 snRNP auxiliary factor large subunit</fullName>
    </submittedName>
</protein>
<feature type="region of interest" description="Disordered" evidence="5">
    <location>
        <begin position="1"/>
        <end position="35"/>
    </location>
</feature>
<evidence type="ECO:0000256" key="1">
    <source>
        <dbReference type="ARBA" id="ARBA00022664"/>
    </source>
</evidence>
<evidence type="ECO:0000313" key="8">
    <source>
        <dbReference type="Proteomes" id="UP001163823"/>
    </source>
</evidence>
<feature type="compositionally biased region" description="Basic and acidic residues" evidence="5">
    <location>
        <begin position="105"/>
        <end position="154"/>
    </location>
</feature>
<feature type="compositionally biased region" description="Basic and acidic residues" evidence="5">
    <location>
        <begin position="258"/>
        <end position="282"/>
    </location>
</feature>
<evidence type="ECO:0000256" key="5">
    <source>
        <dbReference type="SAM" id="MobiDB-lite"/>
    </source>
</evidence>
<feature type="region of interest" description="Disordered" evidence="5">
    <location>
        <begin position="101"/>
        <end position="504"/>
    </location>
</feature>
<evidence type="ECO:0000256" key="4">
    <source>
        <dbReference type="PROSITE-ProRule" id="PRU00176"/>
    </source>
</evidence>
<dbReference type="GO" id="GO:0003723">
    <property type="term" value="F:RNA binding"/>
    <property type="evidence" value="ECO:0007669"/>
    <property type="project" value="UniProtKB-UniRule"/>
</dbReference>